<dbReference type="Proteomes" id="UP000075230">
    <property type="component" value="Unassembled WGS sequence"/>
</dbReference>
<accession>A0A146EZZ8</accession>
<gene>
    <name evidence="1" type="ORF">AKAW2_11963S</name>
    <name evidence="2" type="ORF">RIB2604_00601560</name>
</gene>
<dbReference type="AlphaFoldDB" id="A0A146EZZ8"/>
<dbReference type="EMBL" id="BCWF01000006">
    <property type="protein sequence ID" value="GAT19577.1"/>
    <property type="molecule type" value="Genomic_DNA"/>
</dbReference>
<dbReference type="VEuPathDB" id="FungiDB:ASPFODRAFT_214676"/>
<reference evidence="1" key="4">
    <citation type="submission" date="2021-02" db="EMBL/GenBank/DDBJ databases">
        <title>Aspergillus luchuensis mut. kawachii IFO 4304 genome sequence.</title>
        <authorList>
            <person name="Mori K."/>
            <person name="Kadooka C."/>
            <person name="Goto M."/>
            <person name="Futagami T."/>
        </authorList>
    </citation>
    <scope>NUCLEOTIDE SEQUENCE</scope>
    <source>
        <strain evidence="1">IFO 4308</strain>
    </source>
</reference>
<dbReference type="Proteomes" id="UP000661280">
    <property type="component" value="Chromosome 1"/>
</dbReference>
<sequence length="155" mass="16895">MFSETQDLPDLPPHLIPETNGLVGQALRVIQGIPACVWVVNEHTEAIAVVVSQYRPSRLWTDAGLNASTTGVGFDLSTTTFTPPATRKTLAPAAPAPKQSIATFPLWTRRDGFGVITVFVGATQTLYIENDRIPIGATTYFRNEPDLHIQEYGSD</sequence>
<organism evidence="2 3">
    <name type="scientific">Aspergillus kawachii</name>
    <name type="common">White koji mold</name>
    <name type="synonym">Aspergillus awamori var. kawachi</name>
    <dbReference type="NCBI Taxonomy" id="1069201"/>
    <lineage>
        <taxon>Eukaryota</taxon>
        <taxon>Fungi</taxon>
        <taxon>Dikarya</taxon>
        <taxon>Ascomycota</taxon>
        <taxon>Pezizomycotina</taxon>
        <taxon>Eurotiomycetes</taxon>
        <taxon>Eurotiomycetidae</taxon>
        <taxon>Eurotiales</taxon>
        <taxon>Aspergillaceae</taxon>
        <taxon>Aspergillus</taxon>
        <taxon>Aspergillus subgen. Circumdati</taxon>
    </lineage>
</organism>
<keyword evidence="4" id="KW-1185">Reference proteome</keyword>
<dbReference type="GeneID" id="64956242"/>
<proteinExistence type="predicted"/>
<dbReference type="EMBL" id="AP024425">
    <property type="protein sequence ID" value="BCR94917.1"/>
    <property type="molecule type" value="Genomic_DNA"/>
</dbReference>
<reference evidence="1" key="3">
    <citation type="submission" date="2021-01" db="EMBL/GenBank/DDBJ databases">
        <authorList>
            <consortium name="Aspergillus luchuensis mut. kawachii IFO 4304 genome sequencing consortium"/>
            <person name="Kazuki M."/>
            <person name="Futagami T."/>
        </authorList>
    </citation>
    <scope>NUCLEOTIDE SEQUENCE</scope>
    <source>
        <strain evidence="1">IFO 4308</strain>
    </source>
</reference>
<evidence type="ECO:0000313" key="4">
    <source>
        <dbReference type="Proteomes" id="UP000661280"/>
    </source>
</evidence>
<evidence type="ECO:0000313" key="3">
    <source>
        <dbReference type="Proteomes" id="UP000075230"/>
    </source>
</evidence>
<name>A0A146EZZ8_ASPKA</name>
<evidence type="ECO:0000313" key="1">
    <source>
        <dbReference type="EMBL" id="BCR94917.1"/>
    </source>
</evidence>
<protein>
    <submittedName>
        <fullName evidence="2">Uncharacterized protein</fullName>
    </submittedName>
</protein>
<reference evidence="2 3" key="1">
    <citation type="journal article" date="2016" name="DNA Res.">
        <title>Genome sequence of Aspergillus luchuensis NBRC 4314.</title>
        <authorList>
            <person name="Yamada O."/>
            <person name="Machida M."/>
            <person name="Hosoyama A."/>
            <person name="Goto M."/>
            <person name="Takahashi T."/>
            <person name="Futagami T."/>
            <person name="Yamagata Y."/>
            <person name="Takeuchi M."/>
            <person name="Kobayashi T."/>
            <person name="Koike H."/>
            <person name="Abe K."/>
            <person name="Asai K."/>
            <person name="Arita M."/>
            <person name="Fujita N."/>
            <person name="Fukuda K."/>
            <person name="Higa K."/>
            <person name="Horikawa H."/>
            <person name="Ishikawa T."/>
            <person name="Jinno K."/>
            <person name="Kato Y."/>
            <person name="Kirimura K."/>
            <person name="Mizutani O."/>
            <person name="Nakasone K."/>
            <person name="Sano M."/>
            <person name="Shiraishi Y."/>
            <person name="Tsukahara M."/>
            <person name="Gomi K."/>
        </authorList>
    </citation>
    <scope>NUCLEOTIDE SEQUENCE [LARGE SCALE GENOMIC DNA]</scope>
    <source>
        <strain evidence="2 3">RIB 2604</strain>
    </source>
</reference>
<dbReference type="RefSeq" id="XP_041538683.1">
    <property type="nucleotide sequence ID" value="XM_041684505.1"/>
</dbReference>
<dbReference type="OrthoDB" id="3223806at2759"/>
<reference evidence="3" key="2">
    <citation type="submission" date="2016-02" db="EMBL/GenBank/DDBJ databases">
        <title>Genome sequencing of Aspergillus luchuensis NBRC 4314.</title>
        <authorList>
            <person name="Yamada O."/>
        </authorList>
    </citation>
    <scope>NUCLEOTIDE SEQUENCE [LARGE SCALE GENOMIC DNA]</scope>
    <source>
        <strain evidence="3">RIB 2604</strain>
    </source>
</reference>
<dbReference type="KEGG" id="aluc:AKAW2_11963S"/>
<evidence type="ECO:0000313" key="2">
    <source>
        <dbReference type="EMBL" id="GAT19577.1"/>
    </source>
</evidence>